<protein>
    <submittedName>
        <fullName evidence="2">Uncharacterized protein DUF4440</fullName>
    </submittedName>
</protein>
<reference evidence="2 3" key="1">
    <citation type="submission" date="2018-06" db="EMBL/GenBank/DDBJ databases">
        <title>Genomic Encyclopedia of Archaeal and Bacterial Type Strains, Phase II (KMG-II): from individual species to whole genera.</title>
        <authorList>
            <person name="Goeker M."/>
        </authorList>
    </citation>
    <scope>NUCLEOTIDE SEQUENCE [LARGE SCALE GENOMIC DNA]</scope>
    <source>
        <strain evidence="2 3">DSM 23522</strain>
    </source>
</reference>
<evidence type="ECO:0000313" key="3">
    <source>
        <dbReference type="Proteomes" id="UP000249696"/>
    </source>
</evidence>
<dbReference type="InterPro" id="IPR032710">
    <property type="entry name" value="NTF2-like_dom_sf"/>
</dbReference>
<dbReference type="Gene3D" id="3.10.450.50">
    <property type="match status" value="1"/>
</dbReference>
<feature type="domain" description="DUF4440" evidence="1">
    <location>
        <begin position="58"/>
        <end position="160"/>
    </location>
</feature>
<dbReference type="AlphaFoldDB" id="A0A327RBJ1"/>
<sequence>MVIEGNTLMNRVKSSWILPIFALLILMGCKQNVDPSKSETMSDIMVEGQDEITLDEVQRAVSTFNEAMVNPTAELMDKLCADKLTYGHSSGLIQDKAAFIDDIVNGPFDFLTLEAADQTITISGNTAIVRHIFLAKGTNAGEPADVRIGNTQVYQKDQDGALKLLARQAYKLPN</sequence>
<comment type="caution">
    <text evidence="2">The sequence shown here is derived from an EMBL/GenBank/DDBJ whole genome shotgun (WGS) entry which is preliminary data.</text>
</comment>
<dbReference type="RefSeq" id="WP_111622722.1">
    <property type="nucleotide sequence ID" value="NZ_QLLN01000002.1"/>
</dbReference>
<dbReference type="Proteomes" id="UP000249696">
    <property type="component" value="Unassembled WGS sequence"/>
</dbReference>
<proteinExistence type="predicted"/>
<evidence type="ECO:0000259" key="1">
    <source>
        <dbReference type="Pfam" id="PF14534"/>
    </source>
</evidence>
<dbReference type="Pfam" id="PF14534">
    <property type="entry name" value="DUF4440"/>
    <property type="match status" value="1"/>
</dbReference>
<dbReference type="EMBL" id="QLLN01000002">
    <property type="protein sequence ID" value="RAJ14081.1"/>
    <property type="molecule type" value="Genomic_DNA"/>
</dbReference>
<dbReference type="SUPFAM" id="SSF54427">
    <property type="entry name" value="NTF2-like"/>
    <property type="match status" value="1"/>
</dbReference>
<name>A0A327RBJ1_9FLAO</name>
<accession>A0A327RBJ1</accession>
<dbReference type="InterPro" id="IPR027843">
    <property type="entry name" value="DUF4440"/>
</dbReference>
<gene>
    <name evidence="2" type="ORF">LV92_01198</name>
</gene>
<evidence type="ECO:0000313" key="2">
    <source>
        <dbReference type="EMBL" id="RAJ14081.1"/>
    </source>
</evidence>
<keyword evidence="3" id="KW-1185">Reference proteome</keyword>
<dbReference type="OrthoDB" id="5383110at2"/>
<organism evidence="2 3">
    <name type="scientific">Arenibacter echinorum</name>
    <dbReference type="NCBI Taxonomy" id="440515"/>
    <lineage>
        <taxon>Bacteria</taxon>
        <taxon>Pseudomonadati</taxon>
        <taxon>Bacteroidota</taxon>
        <taxon>Flavobacteriia</taxon>
        <taxon>Flavobacteriales</taxon>
        <taxon>Flavobacteriaceae</taxon>
        <taxon>Arenibacter</taxon>
    </lineage>
</organism>